<evidence type="ECO:0000313" key="8">
    <source>
        <dbReference type="EMBL" id="WZN63324.1"/>
    </source>
</evidence>
<dbReference type="SMART" id="SM00365">
    <property type="entry name" value="LRR_SD22"/>
    <property type="match status" value="3"/>
</dbReference>
<dbReference type="Pfam" id="PF14580">
    <property type="entry name" value="LRR_9"/>
    <property type="match status" value="1"/>
</dbReference>
<gene>
    <name evidence="7" type="ORF">CROS1312_LOCUS5</name>
    <name evidence="8" type="ORF">HKI87_07g48720</name>
</gene>
<sequence length="166" mass="18922">MFALRLSTDLILRSPQFMNACDEYELDLRGNKVSVIENLGGTQNQFDSIDLSDNEIVKLEGFPLLPRLKTLTLNHNRISRISKNLEASIPNLETLVLTGNRINSIEDLQNLRELSKLKRLVVLDNEITKLPDYRLQIMKLLPQLRMVDFKRAAAILASEDVEMADS</sequence>
<reference evidence="7" key="1">
    <citation type="submission" date="2021-01" db="EMBL/GenBank/DDBJ databases">
        <authorList>
            <person name="Corre E."/>
            <person name="Pelletier E."/>
            <person name="Niang G."/>
            <person name="Scheremetjew M."/>
            <person name="Finn R."/>
            <person name="Kale V."/>
            <person name="Holt S."/>
            <person name="Cochrane G."/>
            <person name="Meng A."/>
            <person name="Brown T."/>
            <person name="Cohen L."/>
        </authorList>
    </citation>
    <scope>NUCLEOTIDE SEQUENCE</scope>
    <source>
        <strain evidence="7">RCC2335</strain>
    </source>
</reference>
<dbReference type="PANTHER" id="PTHR10552:SF6">
    <property type="entry name" value="U2 SMALL NUCLEAR RIBONUCLEOPROTEIN A"/>
    <property type="match status" value="1"/>
</dbReference>
<proteinExistence type="inferred from homology"/>
<evidence type="ECO:0000256" key="3">
    <source>
        <dbReference type="ARBA" id="ARBA00022614"/>
    </source>
</evidence>
<dbReference type="PROSITE" id="PS51450">
    <property type="entry name" value="LRR"/>
    <property type="match status" value="2"/>
</dbReference>
<dbReference type="InterPro" id="IPR032675">
    <property type="entry name" value="LRR_dom_sf"/>
</dbReference>
<accession>A0A7S2T6Z0</accession>
<keyword evidence="4" id="KW-0677">Repeat</keyword>
<keyword evidence="3" id="KW-0433">Leucine-rich repeat</keyword>
<dbReference type="GO" id="GO:0030620">
    <property type="term" value="F:U2 snRNA binding"/>
    <property type="evidence" value="ECO:0007669"/>
    <property type="project" value="InterPro"/>
</dbReference>
<dbReference type="SMART" id="SM00369">
    <property type="entry name" value="LRR_TYP"/>
    <property type="match status" value="3"/>
</dbReference>
<dbReference type="GO" id="GO:0005634">
    <property type="term" value="C:nucleus"/>
    <property type="evidence" value="ECO:0007669"/>
    <property type="project" value="UniProtKB-SubCell"/>
</dbReference>
<dbReference type="InterPro" id="IPR044640">
    <property type="entry name" value="RU2A"/>
</dbReference>
<keyword evidence="5" id="KW-0539">Nucleus</keyword>
<dbReference type="Gene3D" id="3.80.10.10">
    <property type="entry name" value="Ribonuclease Inhibitor"/>
    <property type="match status" value="1"/>
</dbReference>
<evidence type="ECO:0000256" key="1">
    <source>
        <dbReference type="ARBA" id="ARBA00004123"/>
    </source>
</evidence>
<dbReference type="EMBL" id="HBHM01000006">
    <property type="protein sequence ID" value="CAD9720739.1"/>
    <property type="molecule type" value="Transcribed_RNA"/>
</dbReference>
<evidence type="ECO:0000256" key="2">
    <source>
        <dbReference type="ARBA" id="ARBA00004430"/>
    </source>
</evidence>
<reference evidence="8 9" key="2">
    <citation type="submission" date="2024-03" db="EMBL/GenBank/DDBJ databases">
        <title>Complete genome sequence of the green alga Chloropicon roscoffensis RCC1871.</title>
        <authorList>
            <person name="Lemieux C."/>
            <person name="Pombert J.-F."/>
            <person name="Otis C."/>
            <person name="Turmel M."/>
        </authorList>
    </citation>
    <scope>NUCLEOTIDE SEQUENCE [LARGE SCALE GENOMIC DNA]</scope>
    <source>
        <strain evidence="8 9">RCC1871</strain>
    </source>
</reference>
<evidence type="ECO:0000256" key="5">
    <source>
        <dbReference type="ARBA" id="ARBA00023242"/>
    </source>
</evidence>
<name>A0A7S2T6Z0_9CHLO</name>
<comment type="similarity">
    <text evidence="6">Belongs to the U2 small nuclear ribonucleoprotein A family.</text>
</comment>
<dbReference type="GO" id="GO:0005930">
    <property type="term" value="C:axoneme"/>
    <property type="evidence" value="ECO:0007669"/>
    <property type="project" value="UniProtKB-SubCell"/>
</dbReference>
<protein>
    <submittedName>
        <fullName evidence="8">L domain-containing protein</fullName>
    </submittedName>
</protein>
<dbReference type="Proteomes" id="UP001472866">
    <property type="component" value="Chromosome 07"/>
</dbReference>
<evidence type="ECO:0000313" key="9">
    <source>
        <dbReference type="Proteomes" id="UP001472866"/>
    </source>
</evidence>
<evidence type="ECO:0000313" key="7">
    <source>
        <dbReference type="EMBL" id="CAD9720739.1"/>
    </source>
</evidence>
<evidence type="ECO:0000256" key="6">
    <source>
        <dbReference type="ARBA" id="ARBA00024196"/>
    </source>
</evidence>
<dbReference type="AlphaFoldDB" id="A0A7S2T6Z0"/>
<dbReference type="InterPro" id="IPR003591">
    <property type="entry name" value="Leu-rich_rpt_typical-subtyp"/>
</dbReference>
<dbReference type="GO" id="GO:0000398">
    <property type="term" value="P:mRNA splicing, via spliceosome"/>
    <property type="evidence" value="ECO:0007669"/>
    <property type="project" value="InterPro"/>
</dbReference>
<organism evidence="7">
    <name type="scientific">Chloropicon roscoffensis</name>
    <dbReference type="NCBI Taxonomy" id="1461544"/>
    <lineage>
        <taxon>Eukaryota</taxon>
        <taxon>Viridiplantae</taxon>
        <taxon>Chlorophyta</taxon>
        <taxon>Chloropicophyceae</taxon>
        <taxon>Chloropicales</taxon>
        <taxon>Chloropicaceae</taxon>
        <taxon>Chloropicon</taxon>
    </lineage>
</organism>
<dbReference type="EMBL" id="CP151507">
    <property type="protein sequence ID" value="WZN63324.1"/>
    <property type="molecule type" value="Genomic_DNA"/>
</dbReference>
<dbReference type="PANTHER" id="PTHR10552">
    <property type="entry name" value="U2 SMALL NUCLEAR RIBONUCLEOPROTEIN A"/>
    <property type="match status" value="1"/>
</dbReference>
<comment type="subcellular location">
    <subcellularLocation>
        <location evidence="2">Cytoplasm</location>
        <location evidence="2">Cytoskeleton</location>
        <location evidence="2">Cilium axoneme</location>
    </subcellularLocation>
    <subcellularLocation>
        <location evidence="1">Nucleus</location>
    </subcellularLocation>
</comment>
<keyword evidence="9" id="KW-1185">Reference proteome</keyword>
<evidence type="ECO:0000256" key="4">
    <source>
        <dbReference type="ARBA" id="ARBA00022737"/>
    </source>
</evidence>
<dbReference type="InterPro" id="IPR001611">
    <property type="entry name" value="Leu-rich_rpt"/>
</dbReference>
<dbReference type="SUPFAM" id="SSF52058">
    <property type="entry name" value="L domain-like"/>
    <property type="match status" value="1"/>
</dbReference>